<dbReference type="Proteomes" id="UP000236333">
    <property type="component" value="Unassembled WGS sequence"/>
</dbReference>
<evidence type="ECO:0000313" key="2">
    <source>
        <dbReference type="EMBL" id="PNH10727.1"/>
    </source>
</evidence>
<sequence length="134" mass="13573">GVALPAAHAGPGGARAVAAGPPQRGALLRRLPGPAAALPGAGADGHAAEQVHPQPHPGRPVPPPLWPDGCAPHCQGHRGGPGLPASHSGAPRPQARQCAAGCRGADRQDRRLRASQVQAEHPPPHAERRGRHCP</sequence>
<feature type="compositionally biased region" description="Pro residues" evidence="1">
    <location>
        <begin position="54"/>
        <end position="66"/>
    </location>
</feature>
<feature type="compositionally biased region" description="Low complexity" evidence="1">
    <location>
        <begin position="1"/>
        <end position="45"/>
    </location>
</feature>
<feature type="non-terminal residue" evidence="2">
    <location>
        <position position="134"/>
    </location>
</feature>
<gene>
    <name evidence="2" type="ORF">TSOC_002493</name>
</gene>
<keyword evidence="3" id="KW-1185">Reference proteome</keyword>
<evidence type="ECO:0000256" key="1">
    <source>
        <dbReference type="SAM" id="MobiDB-lite"/>
    </source>
</evidence>
<feature type="region of interest" description="Disordered" evidence="1">
    <location>
        <begin position="1"/>
        <end position="134"/>
    </location>
</feature>
<evidence type="ECO:0000313" key="3">
    <source>
        <dbReference type="Proteomes" id="UP000236333"/>
    </source>
</evidence>
<dbReference type="EMBL" id="PGGS01000048">
    <property type="protein sequence ID" value="PNH10727.1"/>
    <property type="molecule type" value="Genomic_DNA"/>
</dbReference>
<organism evidence="2 3">
    <name type="scientific">Tetrabaena socialis</name>
    <dbReference type="NCBI Taxonomy" id="47790"/>
    <lineage>
        <taxon>Eukaryota</taxon>
        <taxon>Viridiplantae</taxon>
        <taxon>Chlorophyta</taxon>
        <taxon>core chlorophytes</taxon>
        <taxon>Chlorophyceae</taxon>
        <taxon>CS clade</taxon>
        <taxon>Chlamydomonadales</taxon>
        <taxon>Tetrabaenaceae</taxon>
        <taxon>Tetrabaena</taxon>
    </lineage>
</organism>
<accession>A0A2J8ADY0</accession>
<reference evidence="2 3" key="1">
    <citation type="journal article" date="2017" name="Mol. Biol. Evol.">
        <title>The 4-celled Tetrabaena socialis nuclear genome reveals the essential components for genetic control of cell number at the origin of multicellularity in the volvocine lineage.</title>
        <authorList>
            <person name="Featherston J."/>
            <person name="Arakaki Y."/>
            <person name="Hanschen E.R."/>
            <person name="Ferris P.J."/>
            <person name="Michod R.E."/>
            <person name="Olson B.J.S.C."/>
            <person name="Nozaki H."/>
            <person name="Durand P.M."/>
        </authorList>
    </citation>
    <scope>NUCLEOTIDE SEQUENCE [LARGE SCALE GENOMIC DNA]</scope>
    <source>
        <strain evidence="2 3">NIES-571</strain>
    </source>
</reference>
<protein>
    <submittedName>
        <fullName evidence="2">Uncharacterized protein</fullName>
    </submittedName>
</protein>
<name>A0A2J8ADY0_9CHLO</name>
<proteinExistence type="predicted"/>
<dbReference type="AlphaFoldDB" id="A0A2J8ADY0"/>
<comment type="caution">
    <text evidence="2">The sequence shown here is derived from an EMBL/GenBank/DDBJ whole genome shotgun (WGS) entry which is preliminary data.</text>
</comment>
<feature type="non-terminal residue" evidence="2">
    <location>
        <position position="1"/>
    </location>
</feature>